<feature type="compositionally biased region" description="Low complexity" evidence="2">
    <location>
        <begin position="339"/>
        <end position="354"/>
    </location>
</feature>
<feature type="domain" description="DNA helicase Pif1-like DEAD-box helicase" evidence="3">
    <location>
        <begin position="20"/>
        <end position="77"/>
    </location>
</feature>
<evidence type="ECO:0000313" key="4">
    <source>
        <dbReference type="EMBL" id="KAK4021559.1"/>
    </source>
</evidence>
<comment type="caution">
    <text evidence="4">The sequence shown here is derived from an EMBL/GenBank/DDBJ whole genome shotgun (WGS) entry which is preliminary data.</text>
</comment>
<dbReference type="Pfam" id="PF05970">
    <property type="entry name" value="PIF1"/>
    <property type="match status" value="1"/>
</dbReference>
<evidence type="ECO:0000256" key="2">
    <source>
        <dbReference type="SAM" id="MobiDB-lite"/>
    </source>
</evidence>
<keyword evidence="1" id="KW-0547">Nucleotide-binding</keyword>
<keyword evidence="1" id="KW-0067">ATP-binding</keyword>
<evidence type="ECO:0000256" key="1">
    <source>
        <dbReference type="RuleBase" id="RU363044"/>
    </source>
</evidence>
<accession>A0ABR0A8T0</accession>
<feature type="compositionally biased region" description="Basic residues" evidence="2">
    <location>
        <begin position="182"/>
        <end position="192"/>
    </location>
</feature>
<keyword evidence="1" id="KW-0234">DNA repair</keyword>
<keyword evidence="1" id="KW-0347">Helicase</keyword>
<feature type="region of interest" description="Disordered" evidence="2">
    <location>
        <begin position="234"/>
        <end position="319"/>
    </location>
</feature>
<evidence type="ECO:0000259" key="3">
    <source>
        <dbReference type="Pfam" id="PF05970"/>
    </source>
</evidence>
<feature type="compositionally biased region" description="Polar residues" evidence="2">
    <location>
        <begin position="170"/>
        <end position="179"/>
    </location>
</feature>
<dbReference type="EMBL" id="JAOYFB010000036">
    <property type="protein sequence ID" value="KAK4021559.1"/>
    <property type="molecule type" value="Genomic_DNA"/>
</dbReference>
<sequence length="376" mass="41926">MSLCTLFFQEKVQHDRVAGSQLQPLRFLVHGGLGTGKSFLTKWIQERAEEMGLQVACMALTGIAAGIIPQGTTCHHRRSRSVARRLVDGIYAYDFGEPPSDDVQYLRGDEGDLVDDEHGEGLLLKLVLEPRLGTAWNRTKIQRSSSKTTKARSHRMSWKPAGMPSRRRTTTPMLRQTSTPAARKRRPSRRRSITLTAGKRSYTTSLTRTPPRYSSWENPSEKISNVLRQVAAATPWPPPRFMTTATWTKRTHPLPPDSDQCKGGRPTQPSLSIPRTRSTTATTSRSGPSSEYRFSSTGRPNRLRPNRPTPPMNGVGPNLLSFSCSRSNWRSRMKSQSVVHVSGPGSVPPSSSQGRKTSSMYWEKARAAIILTPRHL</sequence>
<keyword evidence="1" id="KW-0227">DNA damage</keyword>
<keyword evidence="5" id="KW-1185">Reference proteome</keyword>
<comment type="similarity">
    <text evidence="1">Belongs to the helicase family.</text>
</comment>
<reference evidence="4 5" key="1">
    <citation type="journal article" date="2023" name="Nucleic Acids Res.">
        <title>The hologenome of Daphnia magna reveals possible DNA methylation and microbiome-mediated evolution of the host genome.</title>
        <authorList>
            <person name="Chaturvedi A."/>
            <person name="Li X."/>
            <person name="Dhandapani V."/>
            <person name="Marshall H."/>
            <person name="Kissane S."/>
            <person name="Cuenca-Cambronero M."/>
            <person name="Asole G."/>
            <person name="Calvet F."/>
            <person name="Ruiz-Romero M."/>
            <person name="Marangio P."/>
            <person name="Guigo R."/>
            <person name="Rago D."/>
            <person name="Mirbahai L."/>
            <person name="Eastwood N."/>
            <person name="Colbourne J.K."/>
            <person name="Zhou J."/>
            <person name="Mallon E."/>
            <person name="Orsini L."/>
        </authorList>
    </citation>
    <scope>NUCLEOTIDE SEQUENCE [LARGE SCALE GENOMIC DNA]</scope>
    <source>
        <strain evidence="4">LRV0_1</strain>
    </source>
</reference>
<keyword evidence="1" id="KW-0378">Hydrolase</keyword>
<gene>
    <name evidence="4" type="ORF">OUZ56_003473</name>
</gene>
<evidence type="ECO:0000313" key="5">
    <source>
        <dbReference type="Proteomes" id="UP001234178"/>
    </source>
</evidence>
<keyword evidence="1" id="KW-0233">DNA recombination</keyword>
<protein>
    <recommendedName>
        <fullName evidence="1">ATP-dependent DNA helicase</fullName>
        <ecNumber evidence="1">5.6.2.3</ecNumber>
    </recommendedName>
</protein>
<dbReference type="EC" id="5.6.2.3" evidence="1"/>
<dbReference type="InterPro" id="IPR027417">
    <property type="entry name" value="P-loop_NTPase"/>
</dbReference>
<comment type="catalytic activity">
    <reaction evidence="1">
        <text>ATP + H2O = ADP + phosphate + H(+)</text>
        <dbReference type="Rhea" id="RHEA:13065"/>
        <dbReference type="ChEBI" id="CHEBI:15377"/>
        <dbReference type="ChEBI" id="CHEBI:15378"/>
        <dbReference type="ChEBI" id="CHEBI:30616"/>
        <dbReference type="ChEBI" id="CHEBI:43474"/>
        <dbReference type="ChEBI" id="CHEBI:456216"/>
        <dbReference type="EC" id="5.6.2.3"/>
    </reaction>
</comment>
<feature type="region of interest" description="Disordered" evidence="2">
    <location>
        <begin position="339"/>
        <end position="359"/>
    </location>
</feature>
<dbReference type="InterPro" id="IPR010285">
    <property type="entry name" value="DNA_helicase_pif1-like_DEAD"/>
</dbReference>
<feature type="region of interest" description="Disordered" evidence="2">
    <location>
        <begin position="140"/>
        <end position="220"/>
    </location>
</feature>
<proteinExistence type="inferred from homology"/>
<comment type="cofactor">
    <cofactor evidence="1">
        <name>Mg(2+)</name>
        <dbReference type="ChEBI" id="CHEBI:18420"/>
    </cofactor>
</comment>
<feature type="compositionally biased region" description="Low complexity" evidence="2">
    <location>
        <begin position="275"/>
        <end position="290"/>
    </location>
</feature>
<dbReference type="Gene3D" id="3.40.50.300">
    <property type="entry name" value="P-loop containing nucleotide triphosphate hydrolases"/>
    <property type="match status" value="1"/>
</dbReference>
<dbReference type="Proteomes" id="UP001234178">
    <property type="component" value="Unassembled WGS sequence"/>
</dbReference>
<organism evidence="4 5">
    <name type="scientific">Daphnia magna</name>
    <dbReference type="NCBI Taxonomy" id="35525"/>
    <lineage>
        <taxon>Eukaryota</taxon>
        <taxon>Metazoa</taxon>
        <taxon>Ecdysozoa</taxon>
        <taxon>Arthropoda</taxon>
        <taxon>Crustacea</taxon>
        <taxon>Branchiopoda</taxon>
        <taxon>Diplostraca</taxon>
        <taxon>Cladocera</taxon>
        <taxon>Anomopoda</taxon>
        <taxon>Daphniidae</taxon>
        <taxon>Daphnia</taxon>
    </lineage>
</organism>
<name>A0ABR0A8T0_9CRUS</name>